<protein>
    <submittedName>
        <fullName evidence="9">Glycosyltransferase</fullName>
        <ecNumber evidence="9">2.4.-.-</ecNumber>
    </submittedName>
</protein>
<keyword evidence="2 9" id="KW-0328">Glycosyltransferase</keyword>
<keyword evidence="6 8" id="KW-0472">Membrane</keyword>
<reference evidence="9" key="1">
    <citation type="submission" date="2022-10" db="EMBL/GenBank/DDBJ databases">
        <title>Rhodococcus sp.75.</title>
        <authorList>
            <person name="Sun M."/>
        </authorList>
    </citation>
    <scope>NUCLEOTIDE SEQUENCE</scope>
    <source>
        <strain evidence="9">75</strain>
    </source>
</reference>
<keyword evidence="5 8" id="KW-1133">Transmembrane helix</keyword>
<feature type="transmembrane region" description="Helical" evidence="8">
    <location>
        <begin position="12"/>
        <end position="33"/>
    </location>
</feature>
<gene>
    <name evidence="9" type="ORF">RHODO2019_00220</name>
</gene>
<dbReference type="Pfam" id="PF13641">
    <property type="entry name" value="Glyco_tranf_2_3"/>
    <property type="match status" value="1"/>
</dbReference>
<dbReference type="Gene3D" id="3.90.550.10">
    <property type="entry name" value="Spore Coat Polysaccharide Biosynthesis Protein SpsA, Chain A"/>
    <property type="match status" value="1"/>
</dbReference>
<keyword evidence="10" id="KW-1185">Reference proteome</keyword>
<sequence>MIIDGVGPAVNTLAIVLCVAFLAYVISILVPYLRQVPTTPGRAADLHWHLLLPCLDEDSVIERTVHRLLQTAPLAELWCIDDASDDTTPVVLAALAAAHPRVHVVSRRLPMARQGKGPALNAGWEAIGEHLDLLQPGVDRTRVVVGVVDADGRLDPSALDVLAGPRVFGDPAVGAAQIQVRMLNRGRDDIDGDDPAPTTWLGRALVDLQDVEFRTVISAMQLLRRRLGSVGMGGNGQFTRMAVLDQIAVEHGVPWQGALLEDFELGLHVLLAGHRNQYCDDVWVAQEALPTPAALIRQRTRWAQGGMQCSKYLPAVLTSAKISTPAALEIAYFLLIPWTQLIGSVVYTTALGVMGYYAFTTPGGVTSWFTAGGWGVFLLAAFFGVAPVAVWGPVYRRTCERTTSRTRALTLGLLHWVYTYVLLVAVWKAFGRFLRSESGWVKTSRVLRTSTHPAPDRPVRSYLNGASSGGAHRAGRVT</sequence>
<name>A0ABY6P1G5_9NOCA</name>
<evidence type="ECO:0000256" key="2">
    <source>
        <dbReference type="ARBA" id="ARBA00022676"/>
    </source>
</evidence>
<dbReference type="RefSeq" id="WP_265383089.1">
    <property type="nucleotide sequence ID" value="NZ_CP110615.1"/>
</dbReference>
<evidence type="ECO:0000256" key="4">
    <source>
        <dbReference type="ARBA" id="ARBA00022692"/>
    </source>
</evidence>
<feature type="transmembrane region" description="Helical" evidence="8">
    <location>
        <begin position="330"/>
        <end position="359"/>
    </location>
</feature>
<dbReference type="EC" id="2.4.-.-" evidence="9"/>
<evidence type="ECO:0000256" key="8">
    <source>
        <dbReference type="SAM" id="Phobius"/>
    </source>
</evidence>
<keyword evidence="4 8" id="KW-0812">Transmembrane</keyword>
<dbReference type="InterPro" id="IPR050321">
    <property type="entry name" value="Glycosyltr_2/OpgH_subfam"/>
</dbReference>
<organism evidence="9 10">
    <name type="scientific">Rhodococcus antarcticus</name>
    <dbReference type="NCBI Taxonomy" id="2987751"/>
    <lineage>
        <taxon>Bacteria</taxon>
        <taxon>Bacillati</taxon>
        <taxon>Actinomycetota</taxon>
        <taxon>Actinomycetes</taxon>
        <taxon>Mycobacteriales</taxon>
        <taxon>Nocardiaceae</taxon>
        <taxon>Rhodococcus</taxon>
    </lineage>
</organism>
<keyword evidence="3 9" id="KW-0808">Transferase</keyword>
<evidence type="ECO:0000256" key="1">
    <source>
        <dbReference type="ARBA" id="ARBA00004141"/>
    </source>
</evidence>
<evidence type="ECO:0000313" key="9">
    <source>
        <dbReference type="EMBL" id="UZJ24983.1"/>
    </source>
</evidence>
<feature type="transmembrane region" description="Helical" evidence="8">
    <location>
        <begin position="408"/>
        <end position="430"/>
    </location>
</feature>
<dbReference type="Proteomes" id="UP001164965">
    <property type="component" value="Chromosome"/>
</dbReference>
<dbReference type="InterPro" id="IPR029044">
    <property type="entry name" value="Nucleotide-diphossugar_trans"/>
</dbReference>
<evidence type="ECO:0000256" key="5">
    <source>
        <dbReference type="ARBA" id="ARBA00022989"/>
    </source>
</evidence>
<evidence type="ECO:0000256" key="6">
    <source>
        <dbReference type="ARBA" id="ARBA00023136"/>
    </source>
</evidence>
<evidence type="ECO:0000313" key="10">
    <source>
        <dbReference type="Proteomes" id="UP001164965"/>
    </source>
</evidence>
<dbReference type="PANTHER" id="PTHR43867">
    <property type="entry name" value="CELLULOSE SYNTHASE CATALYTIC SUBUNIT A [UDP-FORMING]"/>
    <property type="match status" value="1"/>
</dbReference>
<proteinExistence type="predicted"/>
<accession>A0ABY6P1G5</accession>
<dbReference type="SUPFAM" id="SSF53448">
    <property type="entry name" value="Nucleotide-diphospho-sugar transferases"/>
    <property type="match status" value="1"/>
</dbReference>
<evidence type="ECO:0000256" key="7">
    <source>
        <dbReference type="SAM" id="MobiDB-lite"/>
    </source>
</evidence>
<evidence type="ECO:0000256" key="3">
    <source>
        <dbReference type="ARBA" id="ARBA00022679"/>
    </source>
</evidence>
<dbReference type="GO" id="GO:0016757">
    <property type="term" value="F:glycosyltransferase activity"/>
    <property type="evidence" value="ECO:0007669"/>
    <property type="project" value="UniProtKB-KW"/>
</dbReference>
<feature type="region of interest" description="Disordered" evidence="7">
    <location>
        <begin position="451"/>
        <end position="478"/>
    </location>
</feature>
<feature type="transmembrane region" description="Helical" evidence="8">
    <location>
        <begin position="371"/>
        <end position="396"/>
    </location>
</feature>
<comment type="subcellular location">
    <subcellularLocation>
        <location evidence="1">Membrane</location>
        <topology evidence="1">Multi-pass membrane protein</topology>
    </subcellularLocation>
</comment>
<dbReference type="PANTHER" id="PTHR43867:SF2">
    <property type="entry name" value="CELLULOSE SYNTHASE CATALYTIC SUBUNIT A [UDP-FORMING]"/>
    <property type="match status" value="1"/>
</dbReference>
<dbReference type="EMBL" id="CP110615">
    <property type="protein sequence ID" value="UZJ24983.1"/>
    <property type="molecule type" value="Genomic_DNA"/>
</dbReference>